<sequence>MYIVGSTKQDRLINDLCNETAAAHTGSDGYMVVCKHQEMVLGIPQGKVIILGFVTVKCTDERNGMAQTLFQRYYHDHSSTSRDGVYCLKGEGHCVLAETMFDSWCDFGLKMHPLIDIGEQRICSTLCRAIRYSTWRDGGYLHGNVAGPTASGCQSQLGRGSYGSPETGVLMPRSSSRLEGSACASFLGCTLFLLLLHPDGLFGSKIWMMVE</sequence>
<dbReference type="EMBL" id="CBTN010000127">
    <property type="protein sequence ID" value="CDH61060.1"/>
    <property type="molecule type" value="Genomic_DNA"/>
</dbReference>
<proteinExistence type="predicted"/>
<organism evidence="1 3">
    <name type="scientific">Lichtheimia corymbifera JMRC:FSU:9682</name>
    <dbReference type="NCBI Taxonomy" id="1263082"/>
    <lineage>
        <taxon>Eukaryota</taxon>
        <taxon>Fungi</taxon>
        <taxon>Fungi incertae sedis</taxon>
        <taxon>Mucoromycota</taxon>
        <taxon>Mucoromycotina</taxon>
        <taxon>Mucoromycetes</taxon>
        <taxon>Mucorales</taxon>
        <taxon>Lichtheimiaceae</taxon>
        <taxon>Lichtheimia</taxon>
    </lineage>
</organism>
<dbReference type="VEuPathDB" id="FungiDB:LCOR_11835.1"/>
<gene>
    <name evidence="1" type="ORF">LCOR_11835.1</name>
    <name evidence="2" type="ORF">LCOR_12206.1</name>
</gene>
<dbReference type="VEuPathDB" id="FungiDB:LCOR_12206.1"/>
<keyword evidence="3" id="KW-1185">Reference proteome</keyword>
<accession>A0A068SGH0</accession>
<dbReference type="AlphaFoldDB" id="A0A068SGH0"/>
<evidence type="ECO:0000313" key="2">
    <source>
        <dbReference type="EMBL" id="CDH61431.1"/>
    </source>
</evidence>
<reference evidence="1 3" key="1">
    <citation type="submission" date="2013-08" db="EMBL/GenBank/DDBJ databases">
        <title>Gene expansion shapes genome architecture in the human pathogen Lichtheimia corymbifera: an evolutionary genomics analysis in the ancient terrestrial Mucorales (Mucoromycotina).</title>
        <authorList>
            <person name="Schwartze V.U."/>
            <person name="Winter S."/>
            <person name="Shelest E."/>
            <person name="Marcet-Houben M."/>
            <person name="Horn F."/>
            <person name="Wehner S."/>
            <person name="Hoffmann K."/>
            <person name="Riege K."/>
            <person name="Sammeth M."/>
            <person name="Nowrousian M."/>
            <person name="Valiante V."/>
            <person name="Linde J."/>
            <person name="Jacobsen I.D."/>
            <person name="Marz M."/>
            <person name="Brakhage A.A."/>
            <person name="Gabaldon T."/>
            <person name="Bocker S."/>
            <person name="Voigt K."/>
        </authorList>
    </citation>
    <scope>NUCLEOTIDE SEQUENCE [LARGE SCALE GENOMIC DNA]</scope>
    <source>
        <strain evidence="1">FSU 9682</strain>
        <strain evidence="3">JMRC:FSU:9682</strain>
    </source>
</reference>
<protein>
    <submittedName>
        <fullName evidence="1">Uncharacterized protein</fullName>
    </submittedName>
</protein>
<evidence type="ECO:0000313" key="1">
    <source>
        <dbReference type="EMBL" id="CDH61060.1"/>
    </source>
</evidence>
<evidence type="ECO:0000313" key="3">
    <source>
        <dbReference type="Proteomes" id="UP000027586"/>
    </source>
</evidence>
<dbReference type="EMBL" id="CBTN010000189">
    <property type="protein sequence ID" value="CDH61431.1"/>
    <property type="molecule type" value="Genomic_DNA"/>
</dbReference>
<name>A0A068SGH0_9FUNG</name>
<dbReference type="Proteomes" id="UP000027586">
    <property type="component" value="Unassembled WGS sequence"/>
</dbReference>
<comment type="caution">
    <text evidence="1">The sequence shown here is derived from an EMBL/GenBank/DDBJ whole genome shotgun (WGS) entry which is preliminary data.</text>
</comment>